<evidence type="ECO:0000256" key="2">
    <source>
        <dbReference type="SAM" id="MobiDB-lite"/>
    </source>
</evidence>
<evidence type="ECO:0000313" key="6">
    <source>
        <dbReference type="Proteomes" id="UP000823868"/>
    </source>
</evidence>
<reference evidence="5" key="2">
    <citation type="submission" date="2021-04" db="EMBL/GenBank/DDBJ databases">
        <authorList>
            <person name="Gilroy R."/>
        </authorList>
    </citation>
    <scope>NUCLEOTIDE SEQUENCE</scope>
    <source>
        <strain evidence="5">ChiBcec16_6824</strain>
    </source>
</reference>
<dbReference type="InterPro" id="IPR052910">
    <property type="entry name" value="ABC-Purine-Binding"/>
</dbReference>
<dbReference type="Gene3D" id="3.40.50.2300">
    <property type="match status" value="2"/>
</dbReference>
<feature type="chain" id="PRO_5038963756" evidence="3">
    <location>
        <begin position="22"/>
        <end position="407"/>
    </location>
</feature>
<evidence type="ECO:0000313" key="5">
    <source>
        <dbReference type="EMBL" id="HIY22376.1"/>
    </source>
</evidence>
<dbReference type="Pfam" id="PF02608">
    <property type="entry name" value="Bmp"/>
    <property type="match status" value="1"/>
</dbReference>
<feature type="domain" description="ABC transporter substrate-binding protein PnrA-like" evidence="4">
    <location>
        <begin position="58"/>
        <end position="341"/>
    </location>
</feature>
<feature type="region of interest" description="Disordered" evidence="2">
    <location>
        <begin position="28"/>
        <end position="52"/>
    </location>
</feature>
<dbReference type="PANTHER" id="PTHR43208:SF1">
    <property type="entry name" value="ABC TRANSPORTER SUBSTRATE-BINDING PROTEIN"/>
    <property type="match status" value="1"/>
</dbReference>
<reference evidence="5" key="1">
    <citation type="journal article" date="2021" name="PeerJ">
        <title>Extensive microbial diversity within the chicken gut microbiome revealed by metagenomics and culture.</title>
        <authorList>
            <person name="Gilroy R."/>
            <person name="Ravi A."/>
            <person name="Getino M."/>
            <person name="Pursley I."/>
            <person name="Horton D.L."/>
            <person name="Alikhan N.F."/>
            <person name="Baker D."/>
            <person name="Gharbi K."/>
            <person name="Hall N."/>
            <person name="Watson M."/>
            <person name="Adriaenssens E.M."/>
            <person name="Foster-Nyarko E."/>
            <person name="Jarju S."/>
            <person name="Secka A."/>
            <person name="Antonio M."/>
            <person name="Oren A."/>
            <person name="Chaudhuri R.R."/>
            <person name="La Ragione R."/>
            <person name="Hildebrand F."/>
            <person name="Pallen M.J."/>
        </authorList>
    </citation>
    <scope>NUCLEOTIDE SEQUENCE</scope>
    <source>
        <strain evidence="5">ChiBcec16_6824</strain>
    </source>
</reference>
<dbReference type="EMBL" id="DXDX01000197">
    <property type="protein sequence ID" value="HIY22376.1"/>
    <property type="molecule type" value="Genomic_DNA"/>
</dbReference>
<dbReference type="AlphaFoldDB" id="A0A9D1YDI4"/>
<dbReference type="CDD" id="cd19963">
    <property type="entry name" value="PBP1_BMP-like"/>
    <property type="match status" value="1"/>
</dbReference>
<feature type="signal peptide" evidence="3">
    <location>
        <begin position="1"/>
        <end position="21"/>
    </location>
</feature>
<keyword evidence="1 3" id="KW-0732">Signal</keyword>
<protein>
    <submittedName>
        <fullName evidence="5">BMP family ABC transporter substrate-binding protein</fullName>
    </submittedName>
</protein>
<dbReference type="PANTHER" id="PTHR43208">
    <property type="entry name" value="ABC TRANSPORTER SUBSTRATE-BINDING PROTEIN"/>
    <property type="match status" value="1"/>
</dbReference>
<evidence type="ECO:0000259" key="4">
    <source>
        <dbReference type="Pfam" id="PF02608"/>
    </source>
</evidence>
<evidence type="ECO:0000256" key="3">
    <source>
        <dbReference type="SAM" id="SignalP"/>
    </source>
</evidence>
<sequence length="407" mass="42426">MNIRRLSALLLTGALAVGLSACEPQETVPSAAPTAATPTSESTPTPTPSLSPVEHDALKVGFLYPGDFSDVGYTHSLSQGADKMQQALNLSDEQIVERYNVGTQEDCAQALEALTDAGCQLIFSTSAQFMDDVTEAAKKNPEVQFCQLAGNQAASSGLDNLHDFYAALYEGSYLTGIVAGLKAQELGNPRLGYVASVESAAVISDYTAFYLGAKSVWSDVVMDVTYTGSWTDTGLESQLVRALVNRGCGVLGQSSASVAAAATAEEMGAFHVGSYLDLQTMAPGAALISVDVDWGVYFTEAAQALLDGTAIPTDWCKGLADDVVSLTPLNEDLSARGTIEAVSQAEEALKDGSLSVFTGPLSGKNAQGETLELAEGEIYPESDVAHGGGTAPTFDYIIDGITVVSTQ</sequence>
<proteinExistence type="predicted"/>
<organism evidence="5 6">
    <name type="scientific">Candidatus Flavonifractor merdigallinarum</name>
    <dbReference type="NCBI Taxonomy" id="2838589"/>
    <lineage>
        <taxon>Bacteria</taxon>
        <taxon>Bacillati</taxon>
        <taxon>Bacillota</taxon>
        <taxon>Clostridia</taxon>
        <taxon>Eubacteriales</taxon>
        <taxon>Oscillospiraceae</taxon>
        <taxon>Flavonifractor</taxon>
    </lineage>
</organism>
<comment type="caution">
    <text evidence="5">The sequence shown here is derived from an EMBL/GenBank/DDBJ whole genome shotgun (WGS) entry which is preliminary data.</text>
</comment>
<accession>A0A9D1YDI4</accession>
<dbReference type="InterPro" id="IPR003760">
    <property type="entry name" value="PnrA-like"/>
</dbReference>
<dbReference type="GO" id="GO:0005886">
    <property type="term" value="C:plasma membrane"/>
    <property type="evidence" value="ECO:0007669"/>
    <property type="project" value="InterPro"/>
</dbReference>
<dbReference type="Proteomes" id="UP000823868">
    <property type="component" value="Unassembled WGS sequence"/>
</dbReference>
<dbReference type="PROSITE" id="PS51257">
    <property type="entry name" value="PROKAR_LIPOPROTEIN"/>
    <property type="match status" value="1"/>
</dbReference>
<name>A0A9D1YDI4_9FIRM</name>
<evidence type="ECO:0000256" key="1">
    <source>
        <dbReference type="ARBA" id="ARBA00022729"/>
    </source>
</evidence>
<gene>
    <name evidence="5" type="ORF">H9841_10825</name>
</gene>